<protein>
    <recommendedName>
        <fullName evidence="5">Luciferase-like domain-containing protein</fullName>
    </recommendedName>
</protein>
<gene>
    <name evidence="6" type="ORF">METZ01_LOCUS83978</name>
</gene>
<dbReference type="SUPFAM" id="SSF51679">
    <property type="entry name" value="Bacterial luciferase-like"/>
    <property type="match status" value="1"/>
</dbReference>
<dbReference type="EMBL" id="UINC01007047">
    <property type="protein sequence ID" value="SVA31124.1"/>
    <property type="molecule type" value="Genomic_DNA"/>
</dbReference>
<dbReference type="AlphaFoldDB" id="A0A381UT26"/>
<dbReference type="InterPro" id="IPR011251">
    <property type="entry name" value="Luciferase-like_dom"/>
</dbReference>
<reference evidence="6" key="1">
    <citation type="submission" date="2018-05" db="EMBL/GenBank/DDBJ databases">
        <authorList>
            <person name="Lanie J.A."/>
            <person name="Ng W.-L."/>
            <person name="Kazmierczak K.M."/>
            <person name="Andrzejewski T.M."/>
            <person name="Davidsen T.M."/>
            <person name="Wayne K.J."/>
            <person name="Tettelin H."/>
            <person name="Glass J.I."/>
            <person name="Rusch D."/>
            <person name="Podicherti R."/>
            <person name="Tsui H.-C.T."/>
            <person name="Winkler M.E."/>
        </authorList>
    </citation>
    <scope>NUCLEOTIDE SEQUENCE</scope>
</reference>
<name>A0A381UT26_9ZZZZ</name>
<keyword evidence="3" id="KW-0560">Oxidoreductase</keyword>
<feature type="non-terminal residue" evidence="6">
    <location>
        <position position="152"/>
    </location>
</feature>
<sequence length="152" mass="16526">MIGAKREGTGKKGAEVHVIGGGIDGDYISDFAKVHENSGFDKVLVGYTSSSADGFIVAMHAAAHTSQLGYLIAHRPGFVSPTVLARKAATLDHLTGGRIALHIISGGGEVEQRRDGDYENHDRRYARSGEFMSILRKLWTSDQPIDHRGEFY</sequence>
<evidence type="ECO:0000256" key="2">
    <source>
        <dbReference type="ARBA" id="ARBA00022643"/>
    </source>
</evidence>
<dbReference type="PANTHER" id="PTHR42847:SF9">
    <property type="entry name" value="BLL6451 PROTEIN"/>
    <property type="match status" value="1"/>
</dbReference>
<proteinExistence type="predicted"/>
<dbReference type="Gene3D" id="3.20.20.30">
    <property type="entry name" value="Luciferase-like domain"/>
    <property type="match status" value="1"/>
</dbReference>
<evidence type="ECO:0000259" key="5">
    <source>
        <dbReference type="Pfam" id="PF00296"/>
    </source>
</evidence>
<feature type="domain" description="Luciferase-like" evidence="5">
    <location>
        <begin position="23"/>
        <end position="152"/>
    </location>
</feature>
<accession>A0A381UT26</accession>
<dbReference type="InterPro" id="IPR036661">
    <property type="entry name" value="Luciferase-like_sf"/>
</dbReference>
<keyword evidence="1" id="KW-0285">Flavoprotein</keyword>
<evidence type="ECO:0000256" key="1">
    <source>
        <dbReference type="ARBA" id="ARBA00022630"/>
    </source>
</evidence>
<dbReference type="PANTHER" id="PTHR42847">
    <property type="entry name" value="ALKANESULFONATE MONOOXYGENASE"/>
    <property type="match status" value="1"/>
</dbReference>
<dbReference type="GO" id="GO:0008726">
    <property type="term" value="F:alkanesulfonate monooxygenase activity"/>
    <property type="evidence" value="ECO:0007669"/>
    <property type="project" value="TreeGrafter"/>
</dbReference>
<keyword evidence="2" id="KW-0288">FMN</keyword>
<evidence type="ECO:0000256" key="4">
    <source>
        <dbReference type="ARBA" id="ARBA00023033"/>
    </source>
</evidence>
<evidence type="ECO:0000256" key="3">
    <source>
        <dbReference type="ARBA" id="ARBA00023002"/>
    </source>
</evidence>
<dbReference type="Pfam" id="PF00296">
    <property type="entry name" value="Bac_luciferase"/>
    <property type="match status" value="1"/>
</dbReference>
<keyword evidence="4" id="KW-0503">Monooxygenase</keyword>
<organism evidence="6">
    <name type="scientific">marine metagenome</name>
    <dbReference type="NCBI Taxonomy" id="408172"/>
    <lineage>
        <taxon>unclassified sequences</taxon>
        <taxon>metagenomes</taxon>
        <taxon>ecological metagenomes</taxon>
    </lineage>
</organism>
<dbReference type="GO" id="GO:0046306">
    <property type="term" value="P:alkanesulfonate catabolic process"/>
    <property type="evidence" value="ECO:0007669"/>
    <property type="project" value="TreeGrafter"/>
</dbReference>
<dbReference type="InterPro" id="IPR050172">
    <property type="entry name" value="SsuD_RutA_monooxygenase"/>
</dbReference>
<evidence type="ECO:0000313" key="6">
    <source>
        <dbReference type="EMBL" id="SVA31124.1"/>
    </source>
</evidence>